<organism evidence="1 2">
    <name type="scientific">Chengkuizengella marina</name>
    <dbReference type="NCBI Taxonomy" id="2507566"/>
    <lineage>
        <taxon>Bacteria</taxon>
        <taxon>Bacillati</taxon>
        <taxon>Bacillota</taxon>
        <taxon>Bacilli</taxon>
        <taxon>Bacillales</taxon>
        <taxon>Paenibacillaceae</taxon>
        <taxon>Chengkuizengella</taxon>
    </lineage>
</organism>
<sequence length="128" mass="14355">MIFKKDTVKIGNKNVEIPKLTISKWKLMFDNIQSLPQIILNILAVKGTKDFSSTLIVGAEMAIDEAVEMVAVIAGLDAKYIEENADMNELTTFIYKTIKKNDLQESVKNFRAVLDSMKQGVKDGNKDE</sequence>
<evidence type="ECO:0000313" key="1">
    <source>
        <dbReference type="EMBL" id="NBI30774.1"/>
    </source>
</evidence>
<evidence type="ECO:0000313" key="2">
    <source>
        <dbReference type="Proteomes" id="UP000448943"/>
    </source>
</evidence>
<dbReference type="Proteomes" id="UP000448943">
    <property type="component" value="Unassembled WGS sequence"/>
</dbReference>
<dbReference type="OrthoDB" id="2647283at2"/>
<proteinExistence type="predicted"/>
<reference evidence="1 2" key="1">
    <citation type="submission" date="2019-01" db="EMBL/GenBank/DDBJ databases">
        <title>Chengkuizengella sp. nov., isolated from deep-sea sediment of East Pacific Ocean.</title>
        <authorList>
            <person name="Yang J."/>
            <person name="Lai Q."/>
            <person name="Shao Z."/>
        </authorList>
    </citation>
    <scope>NUCLEOTIDE SEQUENCE [LARGE SCALE GENOMIC DNA]</scope>
    <source>
        <strain evidence="1 2">YPA3-1-1</strain>
    </source>
</reference>
<dbReference type="RefSeq" id="WP_160647585.1">
    <property type="nucleotide sequence ID" value="NZ_SIJB01000041.1"/>
</dbReference>
<dbReference type="AlphaFoldDB" id="A0A6N9Q827"/>
<protein>
    <recommendedName>
        <fullName evidence="3">Phage tail assembly chaperone protein, TAC</fullName>
    </recommendedName>
</protein>
<keyword evidence="2" id="KW-1185">Reference proteome</keyword>
<accession>A0A6N9Q827</accession>
<evidence type="ECO:0008006" key="3">
    <source>
        <dbReference type="Google" id="ProtNLM"/>
    </source>
</evidence>
<gene>
    <name evidence="1" type="ORF">ERL59_17625</name>
</gene>
<comment type="caution">
    <text evidence="1">The sequence shown here is derived from an EMBL/GenBank/DDBJ whole genome shotgun (WGS) entry which is preliminary data.</text>
</comment>
<dbReference type="EMBL" id="SIJB01000041">
    <property type="protein sequence ID" value="NBI30774.1"/>
    <property type="molecule type" value="Genomic_DNA"/>
</dbReference>
<name>A0A6N9Q827_9BACL</name>